<dbReference type="AlphaFoldDB" id="A0A3P8D9V8"/>
<organism evidence="1">
    <name type="scientific">Heligmosomoides polygyrus</name>
    <name type="common">Parasitic roundworm</name>
    <dbReference type="NCBI Taxonomy" id="6339"/>
    <lineage>
        <taxon>Eukaryota</taxon>
        <taxon>Metazoa</taxon>
        <taxon>Ecdysozoa</taxon>
        <taxon>Nematoda</taxon>
        <taxon>Chromadorea</taxon>
        <taxon>Rhabditida</taxon>
        <taxon>Rhabditina</taxon>
        <taxon>Rhabditomorpha</taxon>
        <taxon>Strongyloidea</taxon>
        <taxon>Heligmosomidae</taxon>
        <taxon>Heligmosomoides</taxon>
    </lineage>
</organism>
<sequence length="148" mass="16157">MHQKGGVGVNNDSQFTTATCIVPGMNPHDRCQGCRQARARAAGLTAKVAAGFPSNNGVDCIRNGKSAINKQNVRSLGLQASSAVGRIVENRLDVIDSQTNLQRIMLSIATERIRSIIHTSRFIRRMVMMTQKKRKSGYAMACPNRRSG</sequence>
<proteinExistence type="predicted"/>
<gene>
    <name evidence="1" type="ORF">HPBE_LOCUS23665</name>
</gene>
<name>A0A3P8D9V8_HELPZ</name>
<dbReference type="EMBL" id="UZAH01035331">
    <property type="protein sequence ID" value="VDP40210.1"/>
    <property type="molecule type" value="Genomic_DNA"/>
</dbReference>
<protein>
    <submittedName>
        <fullName evidence="1">Uncharacterized protein</fullName>
    </submittedName>
</protein>
<reference evidence="1" key="1">
    <citation type="submission" date="2018-11" db="EMBL/GenBank/DDBJ databases">
        <authorList>
            <consortium name="Pathogen Informatics"/>
        </authorList>
    </citation>
    <scope>NUCLEOTIDE SEQUENCE [LARGE SCALE GENOMIC DNA]</scope>
</reference>
<accession>A0A3P8D9V8</accession>
<evidence type="ECO:0000313" key="1">
    <source>
        <dbReference type="EMBL" id="VDP40210.1"/>
    </source>
</evidence>